<dbReference type="EMBL" id="CM009757">
    <property type="protein sequence ID" value="PUZ42968.1"/>
    <property type="molecule type" value="Genomic_DNA"/>
</dbReference>
<reference evidence="1 2" key="1">
    <citation type="submission" date="2018-04" db="EMBL/GenBank/DDBJ databases">
        <title>WGS assembly of Panicum hallii var. hallii HAL2.</title>
        <authorList>
            <person name="Lovell J."/>
            <person name="Jenkins J."/>
            <person name="Lowry D."/>
            <person name="Mamidi S."/>
            <person name="Sreedasyam A."/>
            <person name="Weng X."/>
            <person name="Barry K."/>
            <person name="Bonette J."/>
            <person name="Campitelli B."/>
            <person name="Daum C."/>
            <person name="Gordon S."/>
            <person name="Gould B."/>
            <person name="Lipzen A."/>
            <person name="MacQueen A."/>
            <person name="Palacio-Mejia J."/>
            <person name="Plott C."/>
            <person name="Shakirov E."/>
            <person name="Shu S."/>
            <person name="Yoshinaga Y."/>
            <person name="Zane M."/>
            <person name="Rokhsar D."/>
            <person name="Grimwood J."/>
            <person name="Schmutz J."/>
            <person name="Juenger T."/>
        </authorList>
    </citation>
    <scope>NUCLEOTIDE SEQUENCE [LARGE SCALE GENOMIC DNA]</scope>
    <source>
        <strain evidence="2">cv. HAL2</strain>
    </source>
</reference>
<evidence type="ECO:0000313" key="2">
    <source>
        <dbReference type="Proteomes" id="UP000244336"/>
    </source>
</evidence>
<name>A0A2T7CI29_9POAL</name>
<sequence length="116" mass="13433">MMYETATAAYACIHVASLQQKFKIDPRRIIRPSAWRLEPCWRLGFAAATVRLSVSYRLHSCSGRQKKDRMKPSTSGSISRVQSFFGSHVSETKNQHTWERTAYDQHFLKLSQQIKN</sequence>
<accession>A0A2T7CI29</accession>
<evidence type="ECO:0000313" key="1">
    <source>
        <dbReference type="EMBL" id="PUZ42968.1"/>
    </source>
</evidence>
<dbReference type="Gramene" id="PUZ42968">
    <property type="protein sequence ID" value="PUZ42968"/>
    <property type="gene ID" value="GQ55_9G623900"/>
</dbReference>
<keyword evidence="2" id="KW-1185">Reference proteome</keyword>
<dbReference type="Proteomes" id="UP000244336">
    <property type="component" value="Chromosome 9"/>
</dbReference>
<organism evidence="1 2">
    <name type="scientific">Panicum hallii var. hallii</name>
    <dbReference type="NCBI Taxonomy" id="1504633"/>
    <lineage>
        <taxon>Eukaryota</taxon>
        <taxon>Viridiplantae</taxon>
        <taxon>Streptophyta</taxon>
        <taxon>Embryophyta</taxon>
        <taxon>Tracheophyta</taxon>
        <taxon>Spermatophyta</taxon>
        <taxon>Magnoliopsida</taxon>
        <taxon>Liliopsida</taxon>
        <taxon>Poales</taxon>
        <taxon>Poaceae</taxon>
        <taxon>PACMAD clade</taxon>
        <taxon>Panicoideae</taxon>
        <taxon>Panicodae</taxon>
        <taxon>Paniceae</taxon>
        <taxon>Panicinae</taxon>
        <taxon>Panicum</taxon>
        <taxon>Panicum sect. Panicum</taxon>
    </lineage>
</organism>
<gene>
    <name evidence="1" type="ORF">GQ55_9G623900</name>
</gene>
<dbReference type="AlphaFoldDB" id="A0A2T7CI29"/>
<protein>
    <submittedName>
        <fullName evidence="1">Uncharacterized protein</fullName>
    </submittedName>
</protein>
<proteinExistence type="predicted"/>